<feature type="domain" description="Plastocyanin-like" evidence="6">
    <location>
        <begin position="105"/>
        <end position="141"/>
    </location>
</feature>
<keyword evidence="3" id="KW-0560">Oxidoreductase</keyword>
<dbReference type="InterPro" id="IPR008972">
    <property type="entry name" value="Cupredoxin"/>
</dbReference>
<dbReference type="PANTHER" id="PTHR48267:SF1">
    <property type="entry name" value="BILIRUBIN OXIDASE"/>
    <property type="match status" value="1"/>
</dbReference>
<feature type="domain" description="Plastocyanin-like" evidence="5">
    <location>
        <begin position="503"/>
        <end position="625"/>
    </location>
</feature>
<keyword evidence="2" id="KW-0479">Metal-binding</keyword>
<dbReference type="EMBL" id="JBHUFV010000061">
    <property type="protein sequence ID" value="MFD1937998.1"/>
    <property type="molecule type" value="Genomic_DNA"/>
</dbReference>
<keyword evidence="8" id="KW-1185">Reference proteome</keyword>
<dbReference type="Pfam" id="PF07731">
    <property type="entry name" value="Cu-oxidase_2"/>
    <property type="match status" value="1"/>
</dbReference>
<proteinExistence type="inferred from homology"/>
<dbReference type="PANTHER" id="PTHR48267">
    <property type="entry name" value="CUPREDOXIN SUPERFAMILY PROTEIN"/>
    <property type="match status" value="1"/>
</dbReference>
<evidence type="ECO:0000313" key="8">
    <source>
        <dbReference type="Proteomes" id="UP001597368"/>
    </source>
</evidence>
<evidence type="ECO:0000259" key="6">
    <source>
        <dbReference type="Pfam" id="PF07732"/>
    </source>
</evidence>
<evidence type="ECO:0000313" key="7">
    <source>
        <dbReference type="EMBL" id="MFD1937998.1"/>
    </source>
</evidence>
<gene>
    <name evidence="7" type="ORF">ACFSKW_41645</name>
</gene>
<evidence type="ECO:0000256" key="1">
    <source>
        <dbReference type="ARBA" id="ARBA00010609"/>
    </source>
</evidence>
<reference evidence="8" key="1">
    <citation type="journal article" date="2019" name="Int. J. Syst. Evol. Microbiol.">
        <title>The Global Catalogue of Microorganisms (GCM) 10K type strain sequencing project: providing services to taxonomists for standard genome sequencing and annotation.</title>
        <authorList>
            <consortium name="The Broad Institute Genomics Platform"/>
            <consortium name="The Broad Institute Genome Sequencing Center for Infectious Disease"/>
            <person name="Wu L."/>
            <person name="Ma J."/>
        </authorList>
    </citation>
    <scope>NUCLEOTIDE SEQUENCE [LARGE SCALE GENOMIC DNA]</scope>
    <source>
        <strain evidence="8">ICMP 6774ER</strain>
    </source>
</reference>
<organism evidence="7 8">
    <name type="scientific">Nonomuraea mangrovi</name>
    <dbReference type="NCBI Taxonomy" id="2316207"/>
    <lineage>
        <taxon>Bacteria</taxon>
        <taxon>Bacillati</taxon>
        <taxon>Actinomycetota</taxon>
        <taxon>Actinomycetes</taxon>
        <taxon>Streptosporangiales</taxon>
        <taxon>Streptosporangiaceae</taxon>
        <taxon>Nonomuraea</taxon>
    </lineage>
</organism>
<evidence type="ECO:0000256" key="4">
    <source>
        <dbReference type="SAM" id="MobiDB-lite"/>
    </source>
</evidence>
<dbReference type="InterPro" id="IPR033138">
    <property type="entry name" value="Cu_oxidase_CS"/>
</dbReference>
<dbReference type="InterPro" id="IPR045087">
    <property type="entry name" value="Cu-oxidase_fam"/>
</dbReference>
<dbReference type="Proteomes" id="UP001597368">
    <property type="component" value="Unassembled WGS sequence"/>
</dbReference>
<feature type="compositionally biased region" description="Basic residues" evidence="4">
    <location>
        <begin position="27"/>
        <end position="56"/>
    </location>
</feature>
<dbReference type="InterPro" id="IPR011706">
    <property type="entry name" value="Cu-oxidase_C"/>
</dbReference>
<sequence length="652" mass="71041">MSRHDRHTRWGPDLHSRGDHANDKTGVSRRGRRGGGLGHRHHHGRRRRRTARRGRLRAGGGRQAHHRHAHTVPRRPARPSGAEAQGQGGRARDALGAQAPALPAAATRLWTYAGSFPGPTIEVRRGQKVKLAWTNTIRGETVPVTAVQVPAGPTIPINNPGRDGATPRADVAAIPPWLVVHLHGAITNAGNDGWGENGLLAGEAEAVEYVNDQPSTGLWYHDHGMHVGTWTVFSGLLGAYLIRDEEEDALRLPSGRHEVPLILCDRNFDTDAGGLLNGELLHKVQITTTTPKVVTRAFAGPYTLVNGVVWPYMDVDPRWYRFRMLNASNARTFRLRLFDEATGQPVTGAVKQIGSDGGLLPAPVAIDGDLVLAPAERADVLVDFRALAGKRVKMVNCGPGVPGQPAPQANIPFPDVMQFRVADRRPNDSFTLPAVISPSFVRTTHDNLPADHGHRVVLTMVGGGDHAQMWEMAEDPGAPVGAEGVVQIKDASGTVKTYRRVARMPDDAVNFFAALGGTEVWTFVNVAPALHPMHIHLMRFQVLSRDIYDISGFKVDKGTTETPVVFKQAGVLDPNEQGWKDVVRVGGAEVVKVAGRFEGGSGRFAYHCHLLEHQDEGMMRPLVVFPPAVLALRGQHGHHRHALVDEARLRQR</sequence>
<feature type="compositionally biased region" description="Basic and acidic residues" evidence="4">
    <location>
        <begin position="8"/>
        <end position="23"/>
    </location>
</feature>
<protein>
    <submittedName>
        <fullName evidence="7">Multicopper oxidase family protein</fullName>
    </submittedName>
</protein>
<dbReference type="RefSeq" id="WP_379579663.1">
    <property type="nucleotide sequence ID" value="NZ_JBHUFV010000061.1"/>
</dbReference>
<accession>A0ABW4T7N6</accession>
<evidence type="ECO:0000256" key="3">
    <source>
        <dbReference type="ARBA" id="ARBA00023002"/>
    </source>
</evidence>
<feature type="compositionally biased region" description="Basic residues" evidence="4">
    <location>
        <begin position="63"/>
        <end position="77"/>
    </location>
</feature>
<comment type="caution">
    <text evidence="7">The sequence shown here is derived from an EMBL/GenBank/DDBJ whole genome shotgun (WGS) entry which is preliminary data.</text>
</comment>
<dbReference type="InterPro" id="IPR002355">
    <property type="entry name" value="Cu_oxidase_Cu_BS"/>
</dbReference>
<dbReference type="InterPro" id="IPR011707">
    <property type="entry name" value="Cu-oxidase-like_N"/>
</dbReference>
<evidence type="ECO:0000259" key="5">
    <source>
        <dbReference type="Pfam" id="PF07731"/>
    </source>
</evidence>
<dbReference type="PROSITE" id="PS00080">
    <property type="entry name" value="MULTICOPPER_OXIDASE2"/>
    <property type="match status" value="1"/>
</dbReference>
<dbReference type="SUPFAM" id="SSF49503">
    <property type="entry name" value="Cupredoxins"/>
    <property type="match status" value="2"/>
</dbReference>
<dbReference type="Gene3D" id="2.60.40.420">
    <property type="entry name" value="Cupredoxins - blue copper proteins"/>
    <property type="match status" value="3"/>
</dbReference>
<dbReference type="Pfam" id="PF07732">
    <property type="entry name" value="Cu-oxidase_3"/>
    <property type="match status" value="1"/>
</dbReference>
<name>A0ABW4T7N6_9ACTN</name>
<dbReference type="PROSITE" id="PS00079">
    <property type="entry name" value="MULTICOPPER_OXIDASE1"/>
    <property type="match status" value="1"/>
</dbReference>
<evidence type="ECO:0000256" key="2">
    <source>
        <dbReference type="ARBA" id="ARBA00022723"/>
    </source>
</evidence>
<feature type="region of interest" description="Disordered" evidence="4">
    <location>
        <begin position="1"/>
        <end position="92"/>
    </location>
</feature>
<comment type="similarity">
    <text evidence="1">Belongs to the multicopper oxidase family.</text>
</comment>